<keyword evidence="2" id="KW-1133">Transmembrane helix</keyword>
<protein>
    <recommendedName>
        <fullName evidence="5">Cell division protein</fullName>
    </recommendedName>
</protein>
<evidence type="ECO:0000313" key="3">
    <source>
        <dbReference type="EMBL" id="MBB5744489.1"/>
    </source>
</evidence>
<dbReference type="AlphaFoldDB" id="A0A7W9CF40"/>
<reference evidence="3 4" key="1">
    <citation type="submission" date="2020-08" db="EMBL/GenBank/DDBJ databases">
        <title>Genomic Encyclopedia of Type Strains, Phase IV (KMG-IV): sequencing the most valuable type-strain genomes for metagenomic binning, comparative biology and taxonomic classification.</title>
        <authorList>
            <person name="Goeker M."/>
        </authorList>
    </citation>
    <scope>NUCLEOTIDE SEQUENCE [LARGE SCALE GENOMIC DNA]</scope>
    <source>
        <strain evidence="3 4">DSM 4737</strain>
    </source>
</reference>
<evidence type="ECO:0000313" key="4">
    <source>
        <dbReference type="Proteomes" id="UP000545037"/>
    </source>
</evidence>
<comment type="caution">
    <text evidence="3">The sequence shown here is derived from an EMBL/GenBank/DDBJ whole genome shotgun (WGS) entry which is preliminary data.</text>
</comment>
<organism evidence="3 4">
    <name type="scientific">Brevundimonas variabilis</name>
    <dbReference type="NCBI Taxonomy" id="74312"/>
    <lineage>
        <taxon>Bacteria</taxon>
        <taxon>Pseudomonadati</taxon>
        <taxon>Pseudomonadota</taxon>
        <taxon>Alphaproteobacteria</taxon>
        <taxon>Caulobacterales</taxon>
        <taxon>Caulobacteraceae</taxon>
        <taxon>Brevundimonas</taxon>
    </lineage>
</organism>
<evidence type="ECO:0000256" key="2">
    <source>
        <dbReference type="SAM" id="Phobius"/>
    </source>
</evidence>
<dbReference type="RefSeq" id="WP_183211473.1">
    <property type="nucleotide sequence ID" value="NZ_JACHOR010000001.1"/>
</dbReference>
<dbReference type="EMBL" id="JACHOR010000001">
    <property type="protein sequence ID" value="MBB5744489.1"/>
    <property type="molecule type" value="Genomic_DNA"/>
</dbReference>
<feature type="coiled-coil region" evidence="1">
    <location>
        <begin position="43"/>
        <end position="70"/>
    </location>
</feature>
<dbReference type="Proteomes" id="UP000545037">
    <property type="component" value="Unassembled WGS sequence"/>
</dbReference>
<accession>A0A7W9CF40</accession>
<proteinExistence type="predicted"/>
<keyword evidence="1" id="KW-0175">Coiled coil</keyword>
<evidence type="ECO:0000256" key="1">
    <source>
        <dbReference type="SAM" id="Coils"/>
    </source>
</evidence>
<name>A0A7W9CF40_9CAUL</name>
<keyword evidence="2" id="KW-0812">Transmembrane</keyword>
<gene>
    <name evidence="3" type="ORF">GGR13_000061</name>
</gene>
<keyword evidence="4" id="KW-1185">Reference proteome</keyword>
<keyword evidence="2" id="KW-0472">Membrane</keyword>
<feature type="transmembrane region" description="Helical" evidence="2">
    <location>
        <begin position="20"/>
        <end position="39"/>
    </location>
</feature>
<sequence length="141" mass="15355">MNAPVVVKRLFDWKVRGFRWVEIIGVVMVAAMVFSVYVAKAGAARESARIGELERQIADNRQRVRLLRAESTRLEQPGRLEALSRAAGLAPVDVERQAEAGALNGLKAVDAPTEVTPRAVYVAPAPVEDEPPALPNMEVAQ</sequence>
<evidence type="ECO:0008006" key="5">
    <source>
        <dbReference type="Google" id="ProtNLM"/>
    </source>
</evidence>